<feature type="compositionally biased region" description="Low complexity" evidence="1">
    <location>
        <begin position="49"/>
        <end position="66"/>
    </location>
</feature>
<feature type="signal peptide" evidence="2">
    <location>
        <begin position="1"/>
        <end position="23"/>
    </location>
</feature>
<evidence type="ECO:0000256" key="1">
    <source>
        <dbReference type="SAM" id="MobiDB-lite"/>
    </source>
</evidence>
<dbReference type="KEGG" id="mff:MFFC18_07860"/>
<feature type="chain" id="PRO_5022964480" evidence="2">
    <location>
        <begin position="24"/>
        <end position="229"/>
    </location>
</feature>
<dbReference type="Proteomes" id="UP000322214">
    <property type="component" value="Chromosome"/>
</dbReference>
<proteinExistence type="predicted"/>
<dbReference type="RefSeq" id="WP_084417203.1">
    <property type="nucleotide sequence ID" value="NZ_CP042912.1"/>
</dbReference>
<name>A0A5B9P6X9_9BACT</name>
<dbReference type="AlphaFoldDB" id="A0A5B9P6X9"/>
<gene>
    <name evidence="3" type="ORF">MFFC18_07860</name>
</gene>
<feature type="region of interest" description="Disordered" evidence="1">
    <location>
        <begin position="31"/>
        <end position="78"/>
    </location>
</feature>
<dbReference type="EMBL" id="CP042912">
    <property type="protein sequence ID" value="QEG20935.1"/>
    <property type="molecule type" value="Genomic_DNA"/>
</dbReference>
<organism evidence="3 4">
    <name type="scientific">Mariniblastus fucicola</name>
    <dbReference type="NCBI Taxonomy" id="980251"/>
    <lineage>
        <taxon>Bacteria</taxon>
        <taxon>Pseudomonadati</taxon>
        <taxon>Planctomycetota</taxon>
        <taxon>Planctomycetia</taxon>
        <taxon>Pirellulales</taxon>
        <taxon>Pirellulaceae</taxon>
        <taxon>Mariniblastus</taxon>
    </lineage>
</organism>
<accession>A0A5B9P6X9</accession>
<reference evidence="3 4" key="1">
    <citation type="submission" date="2019-08" db="EMBL/GenBank/DDBJ databases">
        <title>Deep-cultivation of Planctomycetes and their phenomic and genomic characterization uncovers novel biology.</title>
        <authorList>
            <person name="Wiegand S."/>
            <person name="Jogler M."/>
            <person name="Boedeker C."/>
            <person name="Pinto D."/>
            <person name="Vollmers J."/>
            <person name="Rivas-Marin E."/>
            <person name="Kohn T."/>
            <person name="Peeters S.H."/>
            <person name="Heuer A."/>
            <person name="Rast P."/>
            <person name="Oberbeckmann S."/>
            <person name="Bunk B."/>
            <person name="Jeske O."/>
            <person name="Meyerdierks A."/>
            <person name="Storesund J.E."/>
            <person name="Kallscheuer N."/>
            <person name="Luecker S."/>
            <person name="Lage O.M."/>
            <person name="Pohl T."/>
            <person name="Merkel B.J."/>
            <person name="Hornburger P."/>
            <person name="Mueller R.-W."/>
            <person name="Bruemmer F."/>
            <person name="Labrenz M."/>
            <person name="Spormann A.M."/>
            <person name="Op den Camp H."/>
            <person name="Overmann J."/>
            <person name="Amann R."/>
            <person name="Jetten M.S.M."/>
            <person name="Mascher T."/>
            <person name="Medema M.H."/>
            <person name="Devos D.P."/>
            <person name="Kaster A.-K."/>
            <person name="Ovreas L."/>
            <person name="Rohde M."/>
            <person name="Galperin M.Y."/>
            <person name="Jogler C."/>
        </authorList>
    </citation>
    <scope>NUCLEOTIDE SEQUENCE [LARGE SCALE GENOMIC DNA]</scope>
    <source>
        <strain evidence="3 4">FC18</strain>
    </source>
</reference>
<keyword evidence="2" id="KW-0732">Signal</keyword>
<dbReference type="STRING" id="980251.GCA_001642875_02915"/>
<sequence precursor="true">MKSMVMRSLLLAAAFMTCFCTLGDDSAMGQGQFRPGLTSEPSTQPAFPNTPKAQTPATQPTGQVQQNSGMQKSPVIEPDRPWKMTSRIHLEKGTNKGYLVVQIDLDEGYYVYSLNPEGSPAPTRLAVLPSNDLKVQSKFVSDKPPHVIEKDPVFNQRIEKHKGQVQFFASIVVRPGVDLQKLAQEVQFSGQVCSDNACQPIRKQTATASFSGFFEVPKTRNASKEQKLK</sequence>
<evidence type="ECO:0000256" key="2">
    <source>
        <dbReference type="SAM" id="SignalP"/>
    </source>
</evidence>
<evidence type="ECO:0000313" key="4">
    <source>
        <dbReference type="Proteomes" id="UP000322214"/>
    </source>
</evidence>
<protein>
    <submittedName>
        <fullName evidence="3">Uncharacterized protein</fullName>
    </submittedName>
</protein>
<evidence type="ECO:0000313" key="3">
    <source>
        <dbReference type="EMBL" id="QEG20935.1"/>
    </source>
</evidence>
<keyword evidence="4" id="KW-1185">Reference proteome</keyword>